<accession>A0A0J1HP73</accession>
<dbReference type="AlphaFoldDB" id="A0A0J1HP73"/>
<dbReference type="SUPFAM" id="SSF53041">
    <property type="entry name" value="Resolvase-like"/>
    <property type="match status" value="1"/>
</dbReference>
<dbReference type="Proteomes" id="UP000036045">
    <property type="component" value="Unassembled WGS sequence"/>
</dbReference>
<name>A0A0J1HP73_NIACI</name>
<dbReference type="InterPro" id="IPR036162">
    <property type="entry name" value="Resolvase-like_N_sf"/>
</dbReference>
<dbReference type="PATRIC" id="fig|1397.4.peg.4679"/>
<dbReference type="PANTHER" id="PTHR30461">
    <property type="entry name" value="DNA-INVERTASE FROM LAMBDOID PROPHAGE"/>
    <property type="match status" value="1"/>
</dbReference>
<dbReference type="EMBL" id="LDPH01000058">
    <property type="protein sequence ID" value="KLV15529.1"/>
    <property type="molecule type" value="Genomic_DNA"/>
</dbReference>
<dbReference type="Pfam" id="PF00239">
    <property type="entry name" value="Resolvase"/>
    <property type="match status" value="1"/>
</dbReference>
<keyword evidence="1" id="KW-0238">DNA-binding</keyword>
<reference evidence="4 5" key="1">
    <citation type="submission" date="2015-05" db="EMBL/GenBank/DDBJ databases">
        <title>Whole genome sequence and identification of bacterial endophytes from Costus igneus.</title>
        <authorList>
            <person name="Lee Y.P."/>
            <person name="Gan H.M."/>
            <person name="Eng W."/>
            <person name="Wheatley M.S."/>
            <person name="Caraballo A."/>
            <person name="Polter S."/>
            <person name="Savka M.A."/>
            <person name="Hudson A.O."/>
        </authorList>
    </citation>
    <scope>NUCLEOTIDE SEQUENCE [LARGE SCALE GENOMIC DNA]</scope>
    <source>
        <strain evidence="4 5">RIT379</strain>
    </source>
</reference>
<dbReference type="RefSeq" id="WP_031536980.1">
    <property type="nucleotide sequence ID" value="NZ_JADYUA010000057.1"/>
</dbReference>
<evidence type="ECO:0000313" key="4">
    <source>
        <dbReference type="EMBL" id="KLV15529.1"/>
    </source>
</evidence>
<dbReference type="GO" id="GO:0000150">
    <property type="term" value="F:DNA strand exchange activity"/>
    <property type="evidence" value="ECO:0007669"/>
    <property type="project" value="InterPro"/>
</dbReference>
<dbReference type="SMART" id="SM00857">
    <property type="entry name" value="Resolvase"/>
    <property type="match status" value="1"/>
</dbReference>
<organism evidence="4 5">
    <name type="scientific">Niallia circulans</name>
    <name type="common">Bacillus circulans</name>
    <dbReference type="NCBI Taxonomy" id="1397"/>
    <lineage>
        <taxon>Bacteria</taxon>
        <taxon>Bacillati</taxon>
        <taxon>Bacillota</taxon>
        <taxon>Bacilli</taxon>
        <taxon>Bacillales</taxon>
        <taxon>Bacillaceae</taxon>
        <taxon>Niallia</taxon>
    </lineage>
</organism>
<dbReference type="PANTHER" id="PTHR30461:SF2">
    <property type="entry name" value="SERINE RECOMBINASE PINE-RELATED"/>
    <property type="match status" value="1"/>
</dbReference>
<keyword evidence="2" id="KW-0233">DNA recombination</keyword>
<gene>
    <name evidence="4" type="ORF">ABW02_25645</name>
</gene>
<dbReference type="GO" id="GO:0003677">
    <property type="term" value="F:DNA binding"/>
    <property type="evidence" value="ECO:0007669"/>
    <property type="project" value="UniProtKB-KW"/>
</dbReference>
<evidence type="ECO:0000256" key="1">
    <source>
        <dbReference type="ARBA" id="ARBA00023125"/>
    </source>
</evidence>
<proteinExistence type="predicted"/>
<feature type="domain" description="Resolvase/invertase-type recombinase catalytic" evidence="3">
    <location>
        <begin position="7"/>
        <end position="140"/>
    </location>
</feature>
<evidence type="ECO:0000313" key="5">
    <source>
        <dbReference type="Proteomes" id="UP000036045"/>
    </source>
</evidence>
<protein>
    <recommendedName>
        <fullName evidence="3">Resolvase/invertase-type recombinase catalytic domain-containing protein</fullName>
    </recommendedName>
</protein>
<comment type="caution">
    <text evidence="4">The sequence shown here is derived from an EMBL/GenBank/DDBJ whole genome shotgun (WGS) entry which is preliminary data.</text>
</comment>
<evidence type="ECO:0000256" key="2">
    <source>
        <dbReference type="ARBA" id="ARBA00023172"/>
    </source>
</evidence>
<evidence type="ECO:0000259" key="3">
    <source>
        <dbReference type="PROSITE" id="PS51736"/>
    </source>
</evidence>
<dbReference type="InterPro" id="IPR050639">
    <property type="entry name" value="SSR_resolvase"/>
</dbReference>
<dbReference type="Gene3D" id="3.40.50.1390">
    <property type="entry name" value="Resolvase, N-terminal catalytic domain"/>
    <property type="match status" value="1"/>
</dbReference>
<dbReference type="OrthoDB" id="2916977at2"/>
<keyword evidence="5" id="KW-1185">Reference proteome</keyword>
<dbReference type="InterPro" id="IPR006119">
    <property type="entry name" value="Resolv_N"/>
</dbReference>
<dbReference type="PROSITE" id="PS51736">
    <property type="entry name" value="RECOMBINASES_3"/>
    <property type="match status" value="1"/>
</dbReference>
<sequence>MLEQLKTAVGYVRFASLEDGGLQRSNAIVNYCTNKGILVEKILDDRESGYSPLVTRNGGCKLIDYVDSGEIDYIILSYLHELSRDNEELYHFLKLLKEKGIELIVLSSINIERSYFENLFKDFADRDFQLPRLERGYLYE</sequence>